<name>A0A373FD59_COMTE</name>
<dbReference type="AlphaFoldDB" id="A0A373FD59"/>
<reference evidence="2 3" key="1">
    <citation type="submission" date="2018-08" db="EMBL/GenBank/DDBJ databases">
        <title>Comamonas testosteroni strain SWCO2.</title>
        <authorList>
            <person name="Jiang N."/>
            <person name="Zhang X.Z."/>
        </authorList>
    </citation>
    <scope>NUCLEOTIDE SEQUENCE [LARGE SCALE GENOMIC DNA]</scope>
    <source>
        <strain evidence="2 3">SWCO2</strain>
    </source>
</reference>
<feature type="chain" id="PRO_5016596669" description="ALANIN-rich signal peptide protein" evidence="1">
    <location>
        <begin position="23"/>
        <end position="176"/>
    </location>
</feature>
<dbReference type="Proteomes" id="UP000261948">
    <property type="component" value="Unassembled WGS sequence"/>
</dbReference>
<keyword evidence="3" id="KW-1185">Reference proteome</keyword>
<gene>
    <name evidence="2" type="ORF">DZC30_17355</name>
</gene>
<dbReference type="OrthoDB" id="8781863at2"/>
<dbReference type="EMBL" id="QURR01000025">
    <property type="protein sequence ID" value="RGE42066.1"/>
    <property type="molecule type" value="Genomic_DNA"/>
</dbReference>
<feature type="signal peptide" evidence="1">
    <location>
        <begin position="1"/>
        <end position="22"/>
    </location>
</feature>
<evidence type="ECO:0008006" key="4">
    <source>
        <dbReference type="Google" id="ProtNLM"/>
    </source>
</evidence>
<keyword evidence="1" id="KW-0732">Signal</keyword>
<organism evidence="2 3">
    <name type="scientific">Comamonas testosteroni</name>
    <name type="common">Pseudomonas testosteroni</name>
    <dbReference type="NCBI Taxonomy" id="285"/>
    <lineage>
        <taxon>Bacteria</taxon>
        <taxon>Pseudomonadati</taxon>
        <taxon>Pseudomonadota</taxon>
        <taxon>Betaproteobacteria</taxon>
        <taxon>Burkholderiales</taxon>
        <taxon>Comamonadaceae</taxon>
        <taxon>Comamonas</taxon>
    </lineage>
</organism>
<comment type="caution">
    <text evidence="2">The sequence shown here is derived from an EMBL/GenBank/DDBJ whole genome shotgun (WGS) entry which is preliminary data.</text>
</comment>
<evidence type="ECO:0000313" key="2">
    <source>
        <dbReference type="EMBL" id="RGE42066.1"/>
    </source>
</evidence>
<evidence type="ECO:0000313" key="3">
    <source>
        <dbReference type="Proteomes" id="UP000261948"/>
    </source>
</evidence>
<sequence length="176" mass="16940">MRNTWKVLLASALVSGSFASFAQTPAAAPAAAPASKAATPAAAPAATPAPAAATPAAPAAPAAAPASKAAPAAAKSGKQTFVCNDGSSMEAATSKGACSGRKGIDKDATAKAAAGGKTAKTAAPGGGAGKVWANEDTKVYHCQGSRYYGTTQNGKYVTEAEAKAAGMHGANNKSCS</sequence>
<protein>
    <recommendedName>
        <fullName evidence="4">ALANIN-rich signal peptide protein</fullName>
    </recommendedName>
</protein>
<proteinExistence type="predicted"/>
<accession>A0A373FD59</accession>
<evidence type="ECO:0000256" key="1">
    <source>
        <dbReference type="SAM" id="SignalP"/>
    </source>
</evidence>